<comment type="subcellular location">
    <subcellularLocation>
        <location evidence="1">Membrane</location>
    </subcellularLocation>
</comment>
<keyword evidence="2 6" id="KW-0812">Transmembrane</keyword>
<evidence type="ECO:0000256" key="2">
    <source>
        <dbReference type="ARBA" id="ARBA00022692"/>
    </source>
</evidence>
<dbReference type="Proteomes" id="UP000887566">
    <property type="component" value="Unplaced"/>
</dbReference>
<dbReference type="PROSITE" id="PS50262">
    <property type="entry name" value="G_PROTEIN_RECEP_F1_2"/>
    <property type="match status" value="1"/>
</dbReference>
<dbReference type="WBParaSite" id="PSAMB.scaffold90size81551.g1919.t1">
    <property type="protein sequence ID" value="PSAMB.scaffold90size81551.g1919.t1"/>
    <property type="gene ID" value="PSAMB.scaffold90size81551.g1919"/>
</dbReference>
<dbReference type="PANTHER" id="PTHR46273">
    <property type="entry name" value="MYOSUPPRESSIN RECEPTOR 1, ISOFORM B-RELATED"/>
    <property type="match status" value="1"/>
</dbReference>
<reference evidence="9 10" key="1">
    <citation type="submission" date="2022-11" db="UniProtKB">
        <authorList>
            <consortium name="WormBaseParasite"/>
        </authorList>
    </citation>
    <scope>IDENTIFICATION</scope>
</reference>
<evidence type="ECO:0000256" key="6">
    <source>
        <dbReference type="SAM" id="Phobius"/>
    </source>
</evidence>
<proteinExistence type="predicted"/>
<dbReference type="InterPro" id="IPR019427">
    <property type="entry name" value="7TM_GPCR_serpentine_rcpt_Srw"/>
</dbReference>
<name>A0A914XM35_9BILA</name>
<protein>
    <submittedName>
        <fullName evidence="9 10">G-protein coupled receptors family 1 profile domain-containing protein</fullName>
    </submittedName>
</protein>
<feature type="transmembrane region" description="Helical" evidence="6">
    <location>
        <begin position="286"/>
        <end position="308"/>
    </location>
</feature>
<dbReference type="GO" id="GO:0005886">
    <property type="term" value="C:plasma membrane"/>
    <property type="evidence" value="ECO:0007669"/>
    <property type="project" value="TreeGrafter"/>
</dbReference>
<dbReference type="WBParaSite" id="PSAMB.scaffold90size81551.g1919.t2">
    <property type="protein sequence ID" value="PSAMB.scaffold90size81551.g1919.t2"/>
    <property type="gene ID" value="PSAMB.scaffold90size81551.g1919"/>
</dbReference>
<evidence type="ECO:0000313" key="10">
    <source>
        <dbReference type="WBParaSite" id="PSAMB.scaffold90size81551.g1919.t2"/>
    </source>
</evidence>
<evidence type="ECO:0000256" key="5">
    <source>
        <dbReference type="SAM" id="MobiDB-lite"/>
    </source>
</evidence>
<feature type="transmembrane region" description="Helical" evidence="6">
    <location>
        <begin position="320"/>
        <end position="345"/>
    </location>
</feature>
<dbReference type="GO" id="GO:0008528">
    <property type="term" value="F:G protein-coupled peptide receptor activity"/>
    <property type="evidence" value="ECO:0007669"/>
    <property type="project" value="InterPro"/>
</dbReference>
<sequence length="486" mass="54983">MTYCANDTALFDFSSNATQRLLHGLSTFQQVYAPVHGYICVVICIFGMVTNLVHVIVLTRPAMRSSAVNCILTAVAICDMGTMGSYFVYIVHFVLRKNGESCSPTYTYGWIQFLLWHVVLSIALHTTSLWLAVAMAFIRRMTLRVARLNSKWQQPRNAWRICVVIYALVFLMCIPTMLVHDIIEYEGARWTPPGHCTDRPANYSAAIYTIQVPEVATANGCRLFKLNLWMTGLFFKVIPCILLFFLSIGLMLKLREAERKRRILLMNRPGASPRNRRNPTADRTTVMLVVILLVFLLTELPQGFVAILNAIYTTDVHRYIYFNLGDVLDLLSLINSCVNFVLYCVMSSRYRQTFWTVVLPRSLYRYFFVQTTTSMTGMNNDGATTKTRSGNPLQATTVALNSAPNGIRQHTKQSLKTKLSFLSLRASTRMHANATSSSSVGLDAAARKRSTKREQQYRGMVPKTDVDSDLFQPLHSDSRHEAENSV</sequence>
<feature type="transmembrane region" description="Helical" evidence="6">
    <location>
        <begin position="114"/>
        <end position="138"/>
    </location>
</feature>
<evidence type="ECO:0000256" key="1">
    <source>
        <dbReference type="ARBA" id="ARBA00004370"/>
    </source>
</evidence>
<dbReference type="InterPro" id="IPR000276">
    <property type="entry name" value="GPCR_Rhodpsn"/>
</dbReference>
<accession>A0A914XM35</accession>
<feature type="transmembrane region" description="Helical" evidence="6">
    <location>
        <begin position="70"/>
        <end position="94"/>
    </location>
</feature>
<dbReference type="CDD" id="cd14978">
    <property type="entry name" value="7tmA_FMRFamide_R-like"/>
    <property type="match status" value="1"/>
</dbReference>
<feature type="compositionally biased region" description="Basic and acidic residues" evidence="5">
    <location>
        <begin position="476"/>
        <end position="486"/>
    </location>
</feature>
<dbReference type="Gene3D" id="1.20.1070.10">
    <property type="entry name" value="Rhodopsin 7-helix transmembrane proteins"/>
    <property type="match status" value="1"/>
</dbReference>
<evidence type="ECO:0000256" key="3">
    <source>
        <dbReference type="ARBA" id="ARBA00022989"/>
    </source>
</evidence>
<dbReference type="SUPFAM" id="SSF81321">
    <property type="entry name" value="Family A G protein-coupled receptor-like"/>
    <property type="match status" value="1"/>
</dbReference>
<evidence type="ECO:0000313" key="8">
    <source>
        <dbReference type="Proteomes" id="UP000887566"/>
    </source>
</evidence>
<feature type="region of interest" description="Disordered" evidence="5">
    <location>
        <begin position="432"/>
        <end position="486"/>
    </location>
</feature>
<keyword evidence="8" id="KW-1185">Reference proteome</keyword>
<feature type="transmembrane region" description="Helical" evidence="6">
    <location>
        <begin position="35"/>
        <end position="58"/>
    </location>
</feature>
<keyword evidence="4 6" id="KW-0472">Membrane</keyword>
<dbReference type="AlphaFoldDB" id="A0A914XM35"/>
<evidence type="ECO:0000259" key="7">
    <source>
        <dbReference type="PROSITE" id="PS50262"/>
    </source>
</evidence>
<evidence type="ECO:0000313" key="9">
    <source>
        <dbReference type="WBParaSite" id="PSAMB.scaffold90size81551.g1919.t1"/>
    </source>
</evidence>
<dbReference type="InterPro" id="IPR017452">
    <property type="entry name" value="GPCR_Rhodpsn_7TM"/>
</dbReference>
<organism evidence="8 10">
    <name type="scientific">Plectus sambesii</name>
    <dbReference type="NCBI Taxonomy" id="2011161"/>
    <lineage>
        <taxon>Eukaryota</taxon>
        <taxon>Metazoa</taxon>
        <taxon>Ecdysozoa</taxon>
        <taxon>Nematoda</taxon>
        <taxon>Chromadorea</taxon>
        <taxon>Plectida</taxon>
        <taxon>Plectina</taxon>
        <taxon>Plectoidea</taxon>
        <taxon>Plectidae</taxon>
        <taxon>Plectus</taxon>
    </lineage>
</organism>
<dbReference type="InterPro" id="IPR053219">
    <property type="entry name" value="GPCR_Dmsr-1"/>
</dbReference>
<dbReference type="PANTHER" id="PTHR46273:SF2">
    <property type="entry name" value="G-PROTEIN COUPLED RECEPTORS FAMILY 1 PROFILE DOMAIN-CONTAINING PROTEIN"/>
    <property type="match status" value="1"/>
</dbReference>
<dbReference type="PRINTS" id="PR00237">
    <property type="entry name" value="GPCRRHODOPSN"/>
</dbReference>
<dbReference type="Pfam" id="PF10324">
    <property type="entry name" value="7TM_GPCR_Srw"/>
    <property type="match status" value="1"/>
</dbReference>
<feature type="transmembrane region" description="Helical" evidence="6">
    <location>
        <begin position="158"/>
        <end position="179"/>
    </location>
</feature>
<keyword evidence="3 6" id="KW-1133">Transmembrane helix</keyword>
<evidence type="ECO:0000256" key="4">
    <source>
        <dbReference type="ARBA" id="ARBA00023136"/>
    </source>
</evidence>
<feature type="domain" description="G-protein coupled receptors family 1 profile" evidence="7">
    <location>
        <begin position="50"/>
        <end position="343"/>
    </location>
</feature>
<feature type="transmembrane region" description="Helical" evidence="6">
    <location>
        <begin position="233"/>
        <end position="252"/>
    </location>
</feature>